<dbReference type="InterPro" id="IPR016161">
    <property type="entry name" value="Ald_DH/histidinol_DH"/>
</dbReference>
<organism evidence="4 5">
    <name type="scientific">Telmatocola sphagniphila</name>
    <dbReference type="NCBI Taxonomy" id="1123043"/>
    <lineage>
        <taxon>Bacteria</taxon>
        <taxon>Pseudomonadati</taxon>
        <taxon>Planctomycetota</taxon>
        <taxon>Planctomycetia</taxon>
        <taxon>Gemmatales</taxon>
        <taxon>Gemmataceae</taxon>
    </lineage>
</organism>
<keyword evidence="5" id="KW-1185">Reference proteome</keyword>
<evidence type="ECO:0000256" key="1">
    <source>
        <dbReference type="ARBA" id="ARBA00009986"/>
    </source>
</evidence>
<evidence type="ECO:0000313" key="4">
    <source>
        <dbReference type="EMBL" id="QVL32128.1"/>
    </source>
</evidence>
<reference evidence="4" key="1">
    <citation type="submission" date="2021-05" db="EMBL/GenBank/DDBJ databases">
        <title>Complete genome sequence of the cellulolytic planctomycete Telmatocola sphagniphila SP2T and characterization of the first cellulase from planctomycetes.</title>
        <authorList>
            <person name="Rakitin A.L."/>
            <person name="Beletsky A.V."/>
            <person name="Naumoff D.G."/>
            <person name="Kulichevskaya I.S."/>
            <person name="Mardanov A.V."/>
            <person name="Ravin N.V."/>
            <person name="Dedysh S.N."/>
        </authorList>
    </citation>
    <scope>NUCLEOTIDE SEQUENCE</scope>
    <source>
        <strain evidence="4">SP2T</strain>
    </source>
</reference>
<evidence type="ECO:0000259" key="3">
    <source>
        <dbReference type="Pfam" id="PF00171"/>
    </source>
</evidence>
<dbReference type="InterPro" id="IPR016162">
    <property type="entry name" value="Ald_DH_N"/>
</dbReference>
<dbReference type="Pfam" id="PF00171">
    <property type="entry name" value="Aldedh"/>
    <property type="match status" value="1"/>
</dbReference>
<dbReference type="SUPFAM" id="SSF53720">
    <property type="entry name" value="ALDH-like"/>
    <property type="match status" value="1"/>
</dbReference>
<dbReference type="GO" id="GO:0016620">
    <property type="term" value="F:oxidoreductase activity, acting on the aldehyde or oxo group of donors, NAD or NADP as acceptor"/>
    <property type="evidence" value="ECO:0007669"/>
    <property type="project" value="InterPro"/>
</dbReference>
<comment type="similarity">
    <text evidence="1">Belongs to the aldehyde dehydrogenase family.</text>
</comment>
<name>A0A8E6B556_9BACT</name>
<feature type="domain" description="Aldehyde dehydrogenase" evidence="3">
    <location>
        <begin position="31"/>
        <end position="429"/>
    </location>
</feature>
<sequence>MKFQPVAFLEETRRARVALSEFSGPSLLPIRKLRALLVEKKAEICESVRQDIGRAPAEVLASDLLPFADACRFLERRARAILRPRAVPSSEMPVWAIGARDVIYRKPWGVVGIIGTWNYPILLNGVQILQAMRAGNAVLWKPSELTPKFSNVLKELFDAAGFPRELFQILPATREAGPQLLEADIDHLVFTGSDTVGRKIALSCAGRLLPSTLELSGCDAMIILPDADLEMAARAAWYGITLNQGQTCVALRRIFLLQNQLSEFSDLLKKTATDRKVRPLVTSGQLKQARAIMEEAVANGAKELFADAPANSEDLPGMPATFLTDVRPSMRLCQEAIFAPLAGILTYTDLSDLRSQLNNCPFALGSSIFSRDVTAANQLALQLAPGLVVINDAINPTAHPASPFGGRNSSGWGTTQGAEGLLAMTVPQVVSIRKGKFRPHYDAANGGVNAGTERMLHGILNWKHAPSFGLRIRGIWNMIRGMMQSTKKDHT</sequence>
<dbReference type="Proteomes" id="UP000676194">
    <property type="component" value="Chromosome"/>
</dbReference>
<dbReference type="Gene3D" id="3.40.309.10">
    <property type="entry name" value="Aldehyde Dehydrogenase, Chain A, domain 2"/>
    <property type="match status" value="1"/>
</dbReference>
<evidence type="ECO:0000313" key="5">
    <source>
        <dbReference type="Proteomes" id="UP000676194"/>
    </source>
</evidence>
<dbReference type="Gene3D" id="3.40.605.10">
    <property type="entry name" value="Aldehyde Dehydrogenase, Chain A, domain 1"/>
    <property type="match status" value="1"/>
</dbReference>
<dbReference type="InterPro" id="IPR015590">
    <property type="entry name" value="Aldehyde_DH_dom"/>
</dbReference>
<accession>A0A8E6B556</accession>
<evidence type="ECO:0000256" key="2">
    <source>
        <dbReference type="ARBA" id="ARBA00023002"/>
    </source>
</evidence>
<proteinExistence type="inferred from homology"/>
<dbReference type="InterPro" id="IPR016163">
    <property type="entry name" value="Ald_DH_C"/>
</dbReference>
<dbReference type="PANTHER" id="PTHR42804:SF1">
    <property type="entry name" value="ALDEHYDE DEHYDROGENASE-RELATED"/>
    <property type="match status" value="1"/>
</dbReference>
<protein>
    <submittedName>
        <fullName evidence="4">Aldehyde dehydrogenase family protein</fullName>
    </submittedName>
</protein>
<dbReference type="AlphaFoldDB" id="A0A8E6B556"/>
<dbReference type="KEGG" id="tsph:KIH39_25380"/>
<dbReference type="RefSeq" id="WP_213496789.1">
    <property type="nucleotide sequence ID" value="NZ_CP074694.1"/>
</dbReference>
<dbReference type="EMBL" id="CP074694">
    <property type="protein sequence ID" value="QVL32128.1"/>
    <property type="molecule type" value="Genomic_DNA"/>
</dbReference>
<keyword evidence="2" id="KW-0560">Oxidoreductase</keyword>
<gene>
    <name evidence="4" type="ORF">KIH39_25380</name>
</gene>
<dbReference type="PANTHER" id="PTHR42804">
    <property type="entry name" value="ALDEHYDE DEHYDROGENASE"/>
    <property type="match status" value="1"/>
</dbReference>